<dbReference type="EMBL" id="QXFT01000287">
    <property type="protein sequence ID" value="KAE9348381.1"/>
    <property type="molecule type" value="Genomic_DNA"/>
</dbReference>
<proteinExistence type="predicted"/>
<evidence type="ECO:0008006" key="3">
    <source>
        <dbReference type="Google" id="ProtNLM"/>
    </source>
</evidence>
<dbReference type="InterPro" id="IPR043128">
    <property type="entry name" value="Rev_trsase/Diguanyl_cyclase"/>
</dbReference>
<dbReference type="PANTHER" id="PTHR24559:SF444">
    <property type="entry name" value="REVERSE TRANSCRIPTASE DOMAIN-CONTAINING PROTEIN"/>
    <property type="match status" value="1"/>
</dbReference>
<dbReference type="Gene3D" id="3.10.10.10">
    <property type="entry name" value="HIV Type 1 Reverse Transcriptase, subunit A, domain 1"/>
    <property type="match status" value="1"/>
</dbReference>
<name>A0A6A4FGR2_9STRA</name>
<keyword evidence="2" id="KW-1185">Reference proteome</keyword>
<dbReference type="SUPFAM" id="SSF56672">
    <property type="entry name" value="DNA/RNA polymerases"/>
    <property type="match status" value="1"/>
</dbReference>
<dbReference type="Proteomes" id="UP000434957">
    <property type="component" value="Unassembled WGS sequence"/>
</dbReference>
<dbReference type="PANTHER" id="PTHR24559">
    <property type="entry name" value="TRANSPOSON TY3-I GAG-POL POLYPROTEIN"/>
    <property type="match status" value="1"/>
</dbReference>
<organism evidence="1 2">
    <name type="scientific">Phytophthora rubi</name>
    <dbReference type="NCBI Taxonomy" id="129364"/>
    <lineage>
        <taxon>Eukaryota</taxon>
        <taxon>Sar</taxon>
        <taxon>Stramenopiles</taxon>
        <taxon>Oomycota</taxon>
        <taxon>Peronosporomycetes</taxon>
        <taxon>Peronosporales</taxon>
        <taxon>Peronosporaceae</taxon>
        <taxon>Phytophthora</taxon>
    </lineage>
</organism>
<evidence type="ECO:0000313" key="2">
    <source>
        <dbReference type="Proteomes" id="UP000434957"/>
    </source>
</evidence>
<evidence type="ECO:0000313" key="1">
    <source>
        <dbReference type="EMBL" id="KAE9348381.1"/>
    </source>
</evidence>
<sequence>MTKLPSREVLGTWAPTSDDMTVMELDSELTNANVKRSWFLQLLPTSDDAAGGARGNDPPRYAQSELGVINNEVKGMLQDGIIEKGNGAWGFPVVFVKKKDGPVHFCIDYRMLNAITKRDVYLVPRLDDTLDNLHGTKRHASLDLHAGYWQGPVVL</sequence>
<protein>
    <recommendedName>
        <fullName evidence="3">Reverse transcriptase domain-containing protein</fullName>
    </recommendedName>
</protein>
<dbReference type="AlphaFoldDB" id="A0A6A4FGR2"/>
<dbReference type="InterPro" id="IPR053134">
    <property type="entry name" value="RNA-dir_DNA_polymerase"/>
</dbReference>
<accession>A0A6A4FGR2</accession>
<gene>
    <name evidence="1" type="ORF">PR003_g6451</name>
</gene>
<comment type="caution">
    <text evidence="1">The sequence shown here is derived from an EMBL/GenBank/DDBJ whole genome shotgun (WGS) entry which is preliminary data.</text>
</comment>
<reference evidence="1 2" key="1">
    <citation type="submission" date="2018-08" db="EMBL/GenBank/DDBJ databases">
        <title>Genomic investigation of the strawberry pathogen Phytophthora fragariae indicates pathogenicity is determined by transcriptional variation in three key races.</title>
        <authorList>
            <person name="Adams T.M."/>
            <person name="Armitage A.D."/>
            <person name="Sobczyk M.K."/>
            <person name="Bates H.J."/>
            <person name="Dunwell J.M."/>
            <person name="Nellist C.F."/>
            <person name="Harrison R.J."/>
        </authorList>
    </citation>
    <scope>NUCLEOTIDE SEQUENCE [LARGE SCALE GENOMIC DNA]</scope>
    <source>
        <strain evidence="1 2">SCRP333</strain>
    </source>
</reference>
<dbReference type="Gene3D" id="3.30.70.270">
    <property type="match status" value="1"/>
</dbReference>
<dbReference type="InterPro" id="IPR043502">
    <property type="entry name" value="DNA/RNA_pol_sf"/>
</dbReference>